<dbReference type="Pfam" id="PF06180">
    <property type="entry name" value="CbiK"/>
    <property type="match status" value="1"/>
</dbReference>
<dbReference type="AlphaFoldDB" id="A0A1H3GDZ2"/>
<accession>A0A1H3GDZ2</accession>
<sequence>MSKKILKKLVVACCVSVMTASILGGCGKTVSEDKKATSSESKKEQKSAILVVSFGTSYNDSRNITIGGIESAIREAHPGCDVRRAFTSQIIIDKLKKRDGIEIDNVKQALQRAQKDGVTDLTIVPTHLMSGFEYSDVKKDVKKYGKGIKSVVVGEPLLSKDEDYTKLANILSEKYKKYDDGETAICFMGHGTEAKSNETYAKFQNVFTSLGKENFFVGTVEAKPSVDDLIAKIKANPKYKKVVIMPLMVVAGDHANNDMAGDEPDSWKSKFTAQGYEVTCVLEGLGQDYNVQQMYVNKIK</sequence>
<dbReference type="SUPFAM" id="SSF53800">
    <property type="entry name" value="Chelatase"/>
    <property type="match status" value="1"/>
</dbReference>
<keyword evidence="3" id="KW-0732">Signal</keyword>
<gene>
    <name evidence="4" type="ORF">SAMN02910414_00518</name>
</gene>
<dbReference type="Proteomes" id="UP000183918">
    <property type="component" value="Unassembled WGS sequence"/>
</dbReference>
<dbReference type="PIRSF" id="PIRSF033579">
    <property type="entry name" value="Anaer_Co_chel"/>
    <property type="match status" value="1"/>
</dbReference>
<dbReference type="PROSITE" id="PS51257">
    <property type="entry name" value="PROKAR_LIPOPROTEIN"/>
    <property type="match status" value="1"/>
</dbReference>
<dbReference type="GO" id="GO:0019251">
    <property type="term" value="P:anaerobic cobalamin biosynthetic process"/>
    <property type="evidence" value="ECO:0007669"/>
    <property type="project" value="InterPro"/>
</dbReference>
<dbReference type="OrthoDB" id="9770331at2"/>
<dbReference type="GO" id="GO:0016852">
    <property type="term" value="F:sirohydrochlorin cobaltochelatase activity"/>
    <property type="evidence" value="ECO:0007669"/>
    <property type="project" value="InterPro"/>
</dbReference>
<keyword evidence="2" id="KW-0170">Cobalt</keyword>
<protein>
    <submittedName>
        <fullName evidence="4">Sirohydrochlorin cobaltochelatase</fullName>
    </submittedName>
</protein>
<dbReference type="EMBL" id="FNPG01000006">
    <property type="protein sequence ID" value="SDY00714.1"/>
    <property type="molecule type" value="Genomic_DNA"/>
</dbReference>
<evidence type="ECO:0000256" key="3">
    <source>
        <dbReference type="SAM" id="SignalP"/>
    </source>
</evidence>
<evidence type="ECO:0000256" key="1">
    <source>
        <dbReference type="PIRSR" id="PIRSR033579-1"/>
    </source>
</evidence>
<dbReference type="CDD" id="cd03412">
    <property type="entry name" value="CbiK_N"/>
    <property type="match status" value="1"/>
</dbReference>
<dbReference type="GO" id="GO:0046872">
    <property type="term" value="F:metal ion binding"/>
    <property type="evidence" value="ECO:0007669"/>
    <property type="project" value="UniProtKB-KW"/>
</dbReference>
<dbReference type="CDD" id="cd03413">
    <property type="entry name" value="CbiK_C"/>
    <property type="match status" value="1"/>
</dbReference>
<reference evidence="4 5" key="1">
    <citation type="submission" date="2016-10" db="EMBL/GenBank/DDBJ databases">
        <authorList>
            <person name="de Groot N.N."/>
        </authorList>
    </citation>
    <scope>NUCLEOTIDE SEQUENCE [LARGE SCALE GENOMIC DNA]</scope>
    <source>
        <strain evidence="4 5">DSM 14045</strain>
    </source>
</reference>
<keyword evidence="5" id="KW-1185">Reference proteome</keyword>
<evidence type="ECO:0000256" key="2">
    <source>
        <dbReference type="PIRSR" id="PIRSR033579-3"/>
    </source>
</evidence>
<feature type="chain" id="PRO_5039596748" evidence="3">
    <location>
        <begin position="25"/>
        <end position="300"/>
    </location>
</feature>
<dbReference type="RefSeq" id="WP_074715907.1">
    <property type="nucleotide sequence ID" value="NZ_FNPG01000006.1"/>
</dbReference>
<evidence type="ECO:0000313" key="5">
    <source>
        <dbReference type="Proteomes" id="UP000183918"/>
    </source>
</evidence>
<feature type="active site" description="Proton acceptor" evidence="1">
    <location>
        <position position="190"/>
    </location>
</feature>
<dbReference type="STRING" id="1122142.SAMN02910414_00518"/>
<feature type="binding site" evidence="2">
    <location>
        <position position="254"/>
    </location>
    <ligand>
        <name>Co(2+)</name>
        <dbReference type="ChEBI" id="CHEBI:48828"/>
    </ligand>
</feature>
<evidence type="ECO:0000313" key="4">
    <source>
        <dbReference type="EMBL" id="SDY00714.1"/>
    </source>
</evidence>
<feature type="binding site" evidence="2">
    <location>
        <position position="221"/>
    </location>
    <ligand>
        <name>Co(2+)</name>
        <dbReference type="ChEBI" id="CHEBI:48828"/>
    </ligand>
</feature>
<keyword evidence="2" id="KW-0479">Metal-binding</keyword>
<name>A0A1H3GDZ2_9FIRM</name>
<dbReference type="InterPro" id="IPR010388">
    <property type="entry name" value="Anaerobic_Co-chelatase"/>
</dbReference>
<organism evidence="4 5">
    <name type="scientific">Lachnobacterium bovis DSM 14045</name>
    <dbReference type="NCBI Taxonomy" id="1122142"/>
    <lineage>
        <taxon>Bacteria</taxon>
        <taxon>Bacillati</taxon>
        <taxon>Bacillota</taxon>
        <taxon>Clostridia</taxon>
        <taxon>Lachnospirales</taxon>
        <taxon>Lachnospiraceae</taxon>
        <taxon>Lachnobacterium</taxon>
    </lineage>
</organism>
<proteinExistence type="predicted"/>
<feature type="signal peptide" evidence="3">
    <location>
        <begin position="1"/>
        <end position="24"/>
    </location>
</feature>
<dbReference type="Gene3D" id="3.40.50.1400">
    <property type="match status" value="2"/>
</dbReference>
<feature type="binding site" evidence="2">
    <location>
        <position position="190"/>
    </location>
    <ligand>
        <name>Co(2+)</name>
        <dbReference type="ChEBI" id="CHEBI:48828"/>
    </ligand>
</feature>